<dbReference type="Gene3D" id="3.40.190.170">
    <property type="entry name" value="Bacterial extracellular solute-binding protein, family 7"/>
    <property type="match status" value="1"/>
</dbReference>
<dbReference type="InterPro" id="IPR045758">
    <property type="entry name" value="AdeT1/2"/>
</dbReference>
<dbReference type="Proteomes" id="UP000827069">
    <property type="component" value="Chromosome"/>
</dbReference>
<proteinExistence type="predicted"/>
<evidence type="ECO:0000313" key="2">
    <source>
        <dbReference type="Proteomes" id="UP000827069"/>
    </source>
</evidence>
<keyword evidence="2" id="KW-1185">Reference proteome</keyword>
<name>A0ABD7F910_9GAMM</name>
<dbReference type="InterPro" id="IPR038404">
    <property type="entry name" value="TRAP_DctP_sf"/>
</dbReference>
<evidence type="ECO:0000313" key="1">
    <source>
        <dbReference type="EMBL" id="QXZ24786.1"/>
    </source>
</evidence>
<dbReference type="AlphaFoldDB" id="A0ABD7F910"/>
<organism evidence="1 2">
    <name type="scientific">Acinetobacter septicus</name>
    <dbReference type="NCBI Taxonomy" id="465797"/>
    <lineage>
        <taxon>Bacteria</taxon>
        <taxon>Pseudomonadati</taxon>
        <taxon>Pseudomonadota</taxon>
        <taxon>Gammaproteobacteria</taxon>
        <taxon>Moraxellales</taxon>
        <taxon>Moraxellaceae</taxon>
        <taxon>Acinetobacter</taxon>
    </lineage>
</organism>
<gene>
    <name evidence="1" type="ORF">I6L31_05350</name>
</gene>
<accession>A0ABD7F910</accession>
<dbReference type="EMBL" id="CP079898">
    <property type="protein sequence ID" value="QXZ24786.1"/>
    <property type="molecule type" value="Genomic_DNA"/>
</dbReference>
<dbReference type="Pfam" id="PF19582">
    <property type="entry name" value="AdeT1_2"/>
    <property type="match status" value="1"/>
</dbReference>
<reference evidence="1 2" key="1">
    <citation type="submission" date="2021-07" db="EMBL/GenBank/DDBJ databases">
        <title>FDA dAtabase for Regulatory Grade micrObial Sequences (FDA-ARGOS): Supporting development and validation of Infectious Disease Dx tests.</title>
        <authorList>
            <person name="Sproer C."/>
            <person name="Gronow S."/>
            <person name="Severitt S."/>
            <person name="Schroder I."/>
            <person name="Tallon L."/>
            <person name="Sadzewicz L."/>
            <person name="Zhao X."/>
            <person name="Boylan J."/>
            <person name="Ott S."/>
            <person name="Bowen H."/>
            <person name="Vavikolanu K."/>
            <person name="Mehta A."/>
            <person name="Aluvathingal J."/>
            <person name="Nadendla S."/>
            <person name="Lowell S."/>
            <person name="Myers T."/>
            <person name="Yan Y."/>
        </authorList>
    </citation>
    <scope>NUCLEOTIDE SEQUENCE [LARGE SCALE GENOMIC DNA]</scope>
    <source>
        <strain evidence="1 2">FDAARGOS_1401</strain>
    </source>
</reference>
<protein>
    <submittedName>
        <fullName evidence="1">RND transporter</fullName>
    </submittedName>
</protein>
<sequence>MDHLKQKQYLISVEFNHAIDHLWMKLSLLIICLFLLIPHGHAEKLDLSLSEHSTQKVKKLLNDPKTWQQIPKQVILCVYSPNGENSEAFQQATSYISEFPRITRVAKDFGVNVNVTRPSNLQIKIDIDYPKLKKKASTMVKLNVYTDERILTEDFRSKKCDGAGISNLRAKQFNPFVGSIDALGAVQTYKQLASVIQILAKPEFDSKMVNKDYEVVGIVPVGAAYIMVNDRNINTLAKAAGRKVAVFQFDPTQKKLVQNVGAQPVSVDLTSVGGKFNNREVEIIAGPALLFKPMELNKGMTDKNGKVVGAIIRFPLIQVTGTLIMHRNKFPAGMGSIAREAIAKQLTPAFEFVDKIENEIPAKYWMDVPEGDKAGYVKIMREARIQMTKEGYYDKSMMHLLKQVRCGQNPSNYECALNDE</sequence>